<proteinExistence type="predicted"/>
<dbReference type="GO" id="GO:0016020">
    <property type="term" value="C:membrane"/>
    <property type="evidence" value="ECO:0007669"/>
    <property type="project" value="UniProtKB-SubCell"/>
</dbReference>
<feature type="transmembrane region" description="Helical" evidence="5">
    <location>
        <begin position="240"/>
        <end position="257"/>
    </location>
</feature>
<dbReference type="Proteomes" id="UP000271380">
    <property type="component" value="Chromosome"/>
</dbReference>
<evidence type="ECO:0000256" key="2">
    <source>
        <dbReference type="ARBA" id="ARBA00022692"/>
    </source>
</evidence>
<evidence type="ECO:0000313" key="8">
    <source>
        <dbReference type="Proteomes" id="UP000271380"/>
    </source>
</evidence>
<reference evidence="7 8" key="1">
    <citation type="submission" date="2018-12" db="EMBL/GenBank/DDBJ databases">
        <authorList>
            <consortium name="Pathogen Informatics"/>
        </authorList>
    </citation>
    <scope>NUCLEOTIDE SEQUENCE [LARGE SCALE GENOMIC DNA]</scope>
    <source>
        <strain evidence="7 8">NCTC949</strain>
    </source>
</reference>
<evidence type="ECO:0000256" key="1">
    <source>
        <dbReference type="ARBA" id="ARBA00004141"/>
    </source>
</evidence>
<keyword evidence="3 5" id="KW-1133">Transmembrane helix</keyword>
<evidence type="ECO:0000256" key="3">
    <source>
        <dbReference type="ARBA" id="ARBA00022989"/>
    </source>
</evidence>
<organism evidence="7 8">
    <name type="scientific">Corynebacterium kutscheri</name>
    <dbReference type="NCBI Taxonomy" id="35755"/>
    <lineage>
        <taxon>Bacteria</taxon>
        <taxon>Bacillati</taxon>
        <taxon>Actinomycetota</taxon>
        <taxon>Actinomycetes</taxon>
        <taxon>Mycobacteriales</taxon>
        <taxon>Corynebacteriaceae</taxon>
        <taxon>Corynebacterium</taxon>
    </lineage>
</organism>
<dbReference type="RefSeq" id="WP_172595877.1">
    <property type="nucleotide sequence ID" value="NZ_LR134377.1"/>
</dbReference>
<dbReference type="EMBL" id="LR134377">
    <property type="protein sequence ID" value="VEH06244.1"/>
    <property type="molecule type" value="Genomic_DNA"/>
</dbReference>
<evidence type="ECO:0000259" key="6">
    <source>
        <dbReference type="Pfam" id="PF06271"/>
    </source>
</evidence>
<comment type="subcellular location">
    <subcellularLocation>
        <location evidence="1">Membrane</location>
        <topology evidence="1">Multi-pass membrane protein</topology>
    </subcellularLocation>
</comment>
<feature type="domain" description="RDD" evidence="6">
    <location>
        <begin position="157"/>
        <end position="272"/>
    </location>
</feature>
<evidence type="ECO:0000313" key="7">
    <source>
        <dbReference type="EMBL" id="VEH06244.1"/>
    </source>
</evidence>
<keyword evidence="4 5" id="KW-0472">Membrane</keyword>
<gene>
    <name evidence="7" type="ORF">NCTC949_01025</name>
</gene>
<name>A0AB38VR86_9CORY</name>
<keyword evidence="2 5" id="KW-0812">Transmembrane</keyword>
<evidence type="ECO:0000256" key="4">
    <source>
        <dbReference type="ARBA" id="ARBA00023136"/>
    </source>
</evidence>
<protein>
    <submittedName>
        <fullName evidence="7">Hypothetical membrane protein</fullName>
    </submittedName>
</protein>
<sequence>MTPNLYEIYYLDPSADSETLKAEMLIQSARFSYGSKEARRAAWASDIFSDEKKRVVYDSLIGAQATWADIEHLAIFGTLAIGRQEQVRQRPPEKNVFNDPGIYRNSGMHWTKTQTSAGANPMNPFAAQPVGGAIQNQPPLHMASQPAFSPGVEKNGGKRISASIIDLFIFSAAAGLLGFSFEIEGVISALVATILATLYIVGFEVYAGATPGKMLLGLRVTGDGEKPTAKESVMRNWWKLFFYTLPPVTVIAGWIYARKLDDPQGAWQDNFAGTQVIRK</sequence>
<accession>A0AB38VR86</accession>
<feature type="transmembrane region" description="Helical" evidence="5">
    <location>
        <begin position="164"/>
        <end position="181"/>
    </location>
</feature>
<feature type="transmembrane region" description="Helical" evidence="5">
    <location>
        <begin position="187"/>
        <end position="209"/>
    </location>
</feature>
<evidence type="ECO:0000256" key="5">
    <source>
        <dbReference type="SAM" id="Phobius"/>
    </source>
</evidence>
<dbReference type="InterPro" id="IPR010432">
    <property type="entry name" value="RDD"/>
</dbReference>
<dbReference type="AlphaFoldDB" id="A0AB38VR86"/>
<dbReference type="Pfam" id="PF06271">
    <property type="entry name" value="RDD"/>
    <property type="match status" value="1"/>
</dbReference>